<evidence type="ECO:0000313" key="1">
    <source>
        <dbReference type="EMBL" id="KAF9687529.1"/>
    </source>
</evidence>
<sequence length="125" mass="13993">MPTSFIGRKMHLQQSLRVFMLQELVVLILLVLFVSGDQKEETAAKEKFQMLQTLFTTAEPSLIGSSQEVVPLWPLGKSKINFVAELQNAKGDFHGHILDASITILLIRLHFDNDNDGDVRGSLES</sequence>
<gene>
    <name evidence="1" type="ORF">SADUNF_Sadunf02G0103000</name>
</gene>
<dbReference type="Proteomes" id="UP000657918">
    <property type="component" value="Unassembled WGS sequence"/>
</dbReference>
<dbReference type="EMBL" id="JADGMS010000002">
    <property type="protein sequence ID" value="KAF9687529.1"/>
    <property type="molecule type" value="Genomic_DNA"/>
</dbReference>
<accession>A0A835N7E7</accession>
<organism evidence="1 2">
    <name type="scientific">Salix dunnii</name>
    <dbReference type="NCBI Taxonomy" id="1413687"/>
    <lineage>
        <taxon>Eukaryota</taxon>
        <taxon>Viridiplantae</taxon>
        <taxon>Streptophyta</taxon>
        <taxon>Embryophyta</taxon>
        <taxon>Tracheophyta</taxon>
        <taxon>Spermatophyta</taxon>
        <taxon>Magnoliopsida</taxon>
        <taxon>eudicotyledons</taxon>
        <taxon>Gunneridae</taxon>
        <taxon>Pentapetalae</taxon>
        <taxon>rosids</taxon>
        <taxon>fabids</taxon>
        <taxon>Malpighiales</taxon>
        <taxon>Salicaceae</taxon>
        <taxon>Saliceae</taxon>
        <taxon>Salix</taxon>
    </lineage>
</organism>
<dbReference type="AlphaFoldDB" id="A0A835N7E7"/>
<proteinExistence type="predicted"/>
<comment type="caution">
    <text evidence="1">The sequence shown here is derived from an EMBL/GenBank/DDBJ whole genome shotgun (WGS) entry which is preliminary data.</text>
</comment>
<protein>
    <submittedName>
        <fullName evidence="1">Uncharacterized protein</fullName>
    </submittedName>
</protein>
<reference evidence="1 2" key="1">
    <citation type="submission" date="2020-10" db="EMBL/GenBank/DDBJ databases">
        <title>Plant Genome Project.</title>
        <authorList>
            <person name="Zhang R.-G."/>
        </authorList>
    </citation>
    <scope>NUCLEOTIDE SEQUENCE [LARGE SCALE GENOMIC DNA]</scope>
    <source>
        <strain evidence="1">FAFU-HL-1</strain>
        <tissue evidence="1">Leaf</tissue>
    </source>
</reference>
<evidence type="ECO:0000313" key="2">
    <source>
        <dbReference type="Proteomes" id="UP000657918"/>
    </source>
</evidence>
<keyword evidence="2" id="KW-1185">Reference proteome</keyword>
<name>A0A835N7E7_9ROSI</name>